<dbReference type="InterPro" id="IPR050113">
    <property type="entry name" value="Ub_conjugating_enzyme"/>
</dbReference>
<dbReference type="CDD" id="cd00195">
    <property type="entry name" value="UBCc_UEV"/>
    <property type="match status" value="1"/>
</dbReference>
<dbReference type="Pfam" id="PF00179">
    <property type="entry name" value="UQ_con"/>
    <property type="match status" value="1"/>
</dbReference>
<feature type="region of interest" description="Disordered" evidence="2">
    <location>
        <begin position="651"/>
        <end position="680"/>
    </location>
</feature>
<feature type="region of interest" description="Disordered" evidence="2">
    <location>
        <begin position="170"/>
        <end position="208"/>
    </location>
</feature>
<keyword evidence="1" id="KW-0833">Ubl conjugation pathway</keyword>
<feature type="compositionally biased region" description="Low complexity" evidence="2">
    <location>
        <begin position="186"/>
        <end position="208"/>
    </location>
</feature>
<protein>
    <submittedName>
        <fullName evidence="4">UBC core domain-containing protein</fullName>
    </submittedName>
</protein>
<evidence type="ECO:0000313" key="4">
    <source>
        <dbReference type="EMBL" id="KAK9770657.1"/>
    </source>
</evidence>
<comment type="caution">
    <text evidence="4">The sequence shown here is derived from an EMBL/GenBank/DDBJ whole genome shotgun (WGS) entry which is preliminary data.</text>
</comment>
<proteinExistence type="predicted"/>
<reference evidence="4 5" key="1">
    <citation type="submission" date="2024-02" db="EMBL/GenBank/DDBJ databases">
        <title>First draft genome assembly of two strains of Seiridium cardinale.</title>
        <authorList>
            <person name="Emiliani G."/>
            <person name="Scali E."/>
        </authorList>
    </citation>
    <scope>NUCLEOTIDE SEQUENCE [LARGE SCALE GENOMIC DNA]</scope>
    <source>
        <strain evidence="4 5">BM-138-000479</strain>
    </source>
</reference>
<sequence length="680" mass="76625">MGSLTKPHLHQRLLHDIDELCRKPYPNIALHVHDDDLTQLCLVLSPPGWGDMHLTISNLSLYPIAPPSVRMNSEVIHPNVFGGYICASILNTHEGYTPAYTLKSIAIQLLSFFGSDNIEQDHGGRTINLDNFRQGEQEWQAEIHDSYECAKCQFGTARVKQIKKEVPGAVYMTTTPQKRRRRGRKGTNSTGSSSTKSGTGTSGSSGNSIRELTAEYDNTTMHIDKVPNEILLLILKKVEDFEDLTNFARAWSKISRVITYFDVLRQRELQCFVLKRTYHEVNLGVGVHGDVKEISSEFDLLSQEAYSDLQVRTSVHNVVFDRWLPLPVSRPHWNRVRQTAHKTLEGLKKLGCIKYTQPTNAQVLYQFMTDIIVRLNTVEVNLREDRTSKSTLTHASDKAIEAYFHLFHLLLCLATEDDSVVRAANRLLTRFQEGKCSKTDAPNLGHLLIAMLISDVKVTPEIRKAIVTEAITRNVVWTLKDNPQLAYKEPDDVSAYRLDRTFQASRTSYRLLMFSELFRRTARPDHKPLVDIREELFNRHGGPPPGAASQVAAEVRRLHGVSDFTHFMREMGFEAVPTAANFTGFLRRTLDDSVRAGYSQEPLSQAQALALRLPYDGAVGIRNELRATFNSWRRADGMLVLPRVPAGRIRFFPEKQGNGGNGSSRNGGRGGRGGRRGGHR</sequence>
<evidence type="ECO:0000256" key="1">
    <source>
        <dbReference type="ARBA" id="ARBA00022786"/>
    </source>
</evidence>
<dbReference type="PROSITE" id="PS50127">
    <property type="entry name" value="UBC_2"/>
    <property type="match status" value="1"/>
</dbReference>
<accession>A0ABR2XA82</accession>
<dbReference type="SMART" id="SM00212">
    <property type="entry name" value="UBCc"/>
    <property type="match status" value="1"/>
</dbReference>
<name>A0ABR2XA82_9PEZI</name>
<dbReference type="InterPro" id="IPR016135">
    <property type="entry name" value="UBQ-conjugating_enzyme/RWD"/>
</dbReference>
<evidence type="ECO:0000256" key="2">
    <source>
        <dbReference type="SAM" id="MobiDB-lite"/>
    </source>
</evidence>
<keyword evidence="5" id="KW-1185">Reference proteome</keyword>
<organism evidence="4 5">
    <name type="scientific">Seiridium cardinale</name>
    <dbReference type="NCBI Taxonomy" id="138064"/>
    <lineage>
        <taxon>Eukaryota</taxon>
        <taxon>Fungi</taxon>
        <taxon>Dikarya</taxon>
        <taxon>Ascomycota</taxon>
        <taxon>Pezizomycotina</taxon>
        <taxon>Sordariomycetes</taxon>
        <taxon>Xylariomycetidae</taxon>
        <taxon>Amphisphaeriales</taxon>
        <taxon>Sporocadaceae</taxon>
        <taxon>Seiridium</taxon>
    </lineage>
</organism>
<evidence type="ECO:0000313" key="5">
    <source>
        <dbReference type="Proteomes" id="UP001465668"/>
    </source>
</evidence>
<gene>
    <name evidence="4" type="ORF">SCAR479_12642</name>
</gene>
<feature type="domain" description="UBC core" evidence="3">
    <location>
        <begin position="8"/>
        <end position="150"/>
    </location>
</feature>
<evidence type="ECO:0000259" key="3">
    <source>
        <dbReference type="PROSITE" id="PS50127"/>
    </source>
</evidence>
<dbReference type="SUPFAM" id="SSF54495">
    <property type="entry name" value="UBC-like"/>
    <property type="match status" value="1"/>
</dbReference>
<feature type="compositionally biased region" description="Gly residues" evidence="2">
    <location>
        <begin position="657"/>
        <end position="671"/>
    </location>
</feature>
<dbReference type="PANTHER" id="PTHR24067">
    <property type="entry name" value="UBIQUITIN-CONJUGATING ENZYME E2"/>
    <property type="match status" value="1"/>
</dbReference>
<dbReference type="Proteomes" id="UP001465668">
    <property type="component" value="Unassembled WGS sequence"/>
</dbReference>
<dbReference type="Gene3D" id="3.10.110.10">
    <property type="entry name" value="Ubiquitin Conjugating Enzyme"/>
    <property type="match status" value="1"/>
</dbReference>
<dbReference type="EMBL" id="JARVKM010000088">
    <property type="protein sequence ID" value="KAK9770657.1"/>
    <property type="molecule type" value="Genomic_DNA"/>
</dbReference>
<dbReference type="InterPro" id="IPR000608">
    <property type="entry name" value="UBC"/>
</dbReference>